<reference evidence="1 2" key="1">
    <citation type="submission" date="2024-02" db="EMBL/GenBank/DDBJ databases">
        <title>Discinaceae phylogenomics.</title>
        <authorList>
            <person name="Dirks A.C."/>
            <person name="James T.Y."/>
        </authorList>
    </citation>
    <scope>NUCLEOTIDE SEQUENCE [LARGE SCALE GENOMIC DNA]</scope>
    <source>
        <strain evidence="1 2">ACD0624</strain>
    </source>
</reference>
<name>A0ABR3GCP1_9PEZI</name>
<protein>
    <submittedName>
        <fullName evidence="1">Uncharacterized protein</fullName>
    </submittedName>
</protein>
<dbReference type="Proteomes" id="UP001447188">
    <property type="component" value="Unassembled WGS sequence"/>
</dbReference>
<evidence type="ECO:0000313" key="2">
    <source>
        <dbReference type="Proteomes" id="UP001447188"/>
    </source>
</evidence>
<dbReference type="EMBL" id="JBBBZM010000115">
    <property type="protein sequence ID" value="KAL0633737.1"/>
    <property type="molecule type" value="Genomic_DNA"/>
</dbReference>
<dbReference type="InterPro" id="IPR032675">
    <property type="entry name" value="LRR_dom_sf"/>
</dbReference>
<dbReference type="PROSITE" id="PS51450">
    <property type="entry name" value="LRR"/>
    <property type="match status" value="1"/>
</dbReference>
<accession>A0ABR3GCP1</accession>
<keyword evidence="2" id="KW-1185">Reference proteome</keyword>
<evidence type="ECO:0000313" key="1">
    <source>
        <dbReference type="EMBL" id="KAL0633737.1"/>
    </source>
</evidence>
<proteinExistence type="predicted"/>
<dbReference type="InterPro" id="IPR001611">
    <property type="entry name" value="Leu-rich_rpt"/>
</dbReference>
<dbReference type="SUPFAM" id="SSF52047">
    <property type="entry name" value="RNI-like"/>
    <property type="match status" value="1"/>
</dbReference>
<comment type="caution">
    <text evidence="1">The sequence shown here is derived from an EMBL/GenBank/DDBJ whole genome shotgun (WGS) entry which is preliminary data.</text>
</comment>
<dbReference type="Gene3D" id="3.80.10.10">
    <property type="entry name" value="Ribonuclease Inhibitor"/>
    <property type="match status" value="1"/>
</dbReference>
<sequence length="136" mass="14950">MLERKISGGKLGAAVKRDVLKCIVQAAKPARSVKDPHIELNLQGKSLCDEGLELACEGLTKTLDSGCAKLDELNLSENKLTLVGLRHLTPVVKLAGRDLKDLDLRCNDIRICTDEDAEIWEMFLAGFRDVLIPLPD</sequence>
<organism evidence="1 2">
    <name type="scientific">Discina gigas</name>
    <dbReference type="NCBI Taxonomy" id="1032678"/>
    <lineage>
        <taxon>Eukaryota</taxon>
        <taxon>Fungi</taxon>
        <taxon>Dikarya</taxon>
        <taxon>Ascomycota</taxon>
        <taxon>Pezizomycotina</taxon>
        <taxon>Pezizomycetes</taxon>
        <taxon>Pezizales</taxon>
        <taxon>Discinaceae</taxon>
        <taxon>Discina</taxon>
    </lineage>
</organism>
<gene>
    <name evidence="1" type="ORF">Q9L58_007341</name>
</gene>